<dbReference type="Proteomes" id="UP000078240">
    <property type="component" value="Unassembled WGS sequence"/>
</dbReference>
<comment type="caution">
    <text evidence="5">The sequence shown here is derived from an EMBL/GenBank/DDBJ whole genome shotgun (WGS) entry which is preliminary data.</text>
</comment>
<name>A0A179FER8_PURLI</name>
<dbReference type="GO" id="GO:0005739">
    <property type="term" value="C:mitochondrion"/>
    <property type="evidence" value="ECO:0007669"/>
    <property type="project" value="UniProtKB-SubCell"/>
</dbReference>
<proteinExistence type="predicted"/>
<gene>
    <name evidence="5" type="ORF">VFPBJ_11252</name>
</gene>
<evidence type="ECO:0000256" key="2">
    <source>
        <dbReference type="ARBA" id="ARBA00023128"/>
    </source>
</evidence>
<comment type="subcellular location">
    <subcellularLocation>
        <location evidence="1">Mitochondrion</location>
    </subcellularLocation>
</comment>
<evidence type="ECO:0000259" key="4">
    <source>
        <dbReference type="Pfam" id="PF07727"/>
    </source>
</evidence>
<dbReference type="PANTHER" id="PTHR11439">
    <property type="entry name" value="GAG-POL-RELATED RETROTRANSPOSON"/>
    <property type="match status" value="1"/>
</dbReference>
<evidence type="ECO:0000313" key="6">
    <source>
        <dbReference type="Proteomes" id="UP000078240"/>
    </source>
</evidence>
<evidence type="ECO:0000256" key="1">
    <source>
        <dbReference type="ARBA" id="ARBA00004173"/>
    </source>
</evidence>
<keyword evidence="2" id="KW-0496">Mitochondrion</keyword>
<organism evidence="5 6">
    <name type="scientific">Purpureocillium lilacinum</name>
    <name type="common">Paecilomyces lilacinus</name>
    <dbReference type="NCBI Taxonomy" id="33203"/>
    <lineage>
        <taxon>Eukaryota</taxon>
        <taxon>Fungi</taxon>
        <taxon>Dikarya</taxon>
        <taxon>Ascomycota</taxon>
        <taxon>Pezizomycotina</taxon>
        <taxon>Sordariomycetes</taxon>
        <taxon>Hypocreomycetidae</taxon>
        <taxon>Hypocreales</taxon>
        <taxon>Ophiocordycipitaceae</taxon>
        <taxon>Purpureocillium</taxon>
    </lineage>
</organism>
<dbReference type="CDD" id="cd09272">
    <property type="entry name" value="RNase_HI_RT_Ty1"/>
    <property type="match status" value="1"/>
</dbReference>
<accession>A0A179FER8</accession>
<reference evidence="5 6" key="1">
    <citation type="submission" date="2016-01" db="EMBL/GenBank/DDBJ databases">
        <title>Biosynthesis of antibiotic leucinostatins and their inhibition on Phytophthora in bio-control Purpureocillium lilacinum.</title>
        <authorList>
            <person name="Wang G."/>
            <person name="Liu Z."/>
            <person name="Lin R."/>
            <person name="Li E."/>
            <person name="Mao Z."/>
            <person name="Ling J."/>
            <person name="Yin W."/>
            <person name="Xie B."/>
        </authorList>
    </citation>
    <scope>NUCLEOTIDE SEQUENCE [LARGE SCALE GENOMIC DNA]</scope>
    <source>
        <strain evidence="5">PLBJ-1</strain>
    </source>
</reference>
<evidence type="ECO:0000256" key="3">
    <source>
        <dbReference type="SAM" id="MobiDB-lite"/>
    </source>
</evidence>
<dbReference type="AlphaFoldDB" id="A0A179FER8"/>
<dbReference type="InterPro" id="IPR043502">
    <property type="entry name" value="DNA/RNA_pol_sf"/>
</dbReference>
<dbReference type="SUPFAM" id="SSF56672">
    <property type="entry name" value="DNA/RNA polymerases"/>
    <property type="match status" value="1"/>
</dbReference>
<dbReference type="InterPro" id="IPR013103">
    <property type="entry name" value="RVT_2"/>
</dbReference>
<dbReference type="Pfam" id="PF07727">
    <property type="entry name" value="RVT_2"/>
    <property type="match status" value="1"/>
</dbReference>
<feature type="region of interest" description="Disordered" evidence="3">
    <location>
        <begin position="404"/>
        <end position="425"/>
    </location>
</feature>
<dbReference type="EMBL" id="LSBH01000017">
    <property type="protein sequence ID" value="OAQ63887.1"/>
    <property type="molecule type" value="Genomic_DNA"/>
</dbReference>
<feature type="domain" description="Reverse transcriptase Ty1/copia-type" evidence="4">
    <location>
        <begin position="3"/>
        <end position="136"/>
    </location>
</feature>
<protein>
    <submittedName>
        <fullName evidence="5">Polyprotein</fullName>
    </submittedName>
</protein>
<sequence length="425" mass="48271">MRMPPGHRKPGTILNLQKALYGLRESPLLWQRDLTATLQKLGFQIVPHEPCCMTKGGIVIFFYVDDIVLAYKKDKEDEVQAVTNELQGRYKLTGGKPLQWFLGIEILRDRDRKLIWLSQSDYLDKIANLAERTDCRHDISMQREELKPYGDRASLSSILRYQRKIGSILYAAVITRPDVGFAASRLAQFNSNPGPEHHVAADQVLLYLRKTKSLALQFGGGDTFTVASDASFADNTLDRKSSHAYTMELFGGIIGWRANKQSTVTTSTTEAELLALSQAAKEAMFVSRLIQELGIKLDDQRIRIQCDNTQTIQLVHQDIFKLQTKLRHVDIHNHWLRQEARLDRIRVEYRPTNDMVADGLTKPLSNLAFKNFVKQLGLRDISSHLQQRRLDELEDDELLDRMTSLDLERGEPGAPAKPASTEGVC</sequence>
<evidence type="ECO:0000313" key="5">
    <source>
        <dbReference type="EMBL" id="OAQ63887.1"/>
    </source>
</evidence>